<evidence type="ECO:0000313" key="2">
    <source>
        <dbReference type="Ensembl" id="ENSLLEP00000011583.1"/>
    </source>
</evidence>
<dbReference type="GO" id="GO:0070129">
    <property type="term" value="P:regulation of mitochondrial translation"/>
    <property type="evidence" value="ECO:0007669"/>
    <property type="project" value="TreeGrafter"/>
</dbReference>
<dbReference type="PANTHER" id="PTHR46669">
    <property type="entry name" value="LEUCINE-RICH PPR MOTIF-CONTAINING PROTEIN, MITOCHONDRIAL"/>
    <property type="match status" value="1"/>
</dbReference>
<proteinExistence type="predicted"/>
<evidence type="ECO:0000256" key="1">
    <source>
        <dbReference type="PROSITE-ProRule" id="PRU00708"/>
    </source>
</evidence>
<protein>
    <submittedName>
        <fullName evidence="2">Leucine rich pentatricopeptide repeat containing</fullName>
    </submittedName>
</protein>
<reference evidence="2" key="1">
    <citation type="submission" date="2025-08" db="UniProtKB">
        <authorList>
            <consortium name="Ensembl"/>
        </authorList>
    </citation>
    <scope>IDENTIFICATION</scope>
</reference>
<accession>A0A8C5MAX7</accession>
<dbReference type="PANTHER" id="PTHR46669:SF1">
    <property type="entry name" value="LEUCINE-RICH PPR MOTIF-CONTAINING PROTEIN, MITOCHONDRIAL"/>
    <property type="match status" value="1"/>
</dbReference>
<dbReference type="Pfam" id="PF13812">
    <property type="entry name" value="PPR_3"/>
    <property type="match status" value="2"/>
</dbReference>
<feature type="repeat" description="PPR" evidence="1">
    <location>
        <begin position="178"/>
        <end position="212"/>
    </location>
</feature>
<dbReference type="PROSITE" id="PS51375">
    <property type="entry name" value="PPR"/>
    <property type="match status" value="2"/>
</dbReference>
<dbReference type="Ensembl" id="ENSLLET00000012047.1">
    <property type="protein sequence ID" value="ENSLLEP00000011583.1"/>
    <property type="gene ID" value="ENSLLEG00000006826.1"/>
</dbReference>
<dbReference type="InterPro" id="IPR033490">
    <property type="entry name" value="LRP130"/>
</dbReference>
<dbReference type="OrthoDB" id="185373at2759"/>
<dbReference type="InterPro" id="IPR002885">
    <property type="entry name" value="PPR_rpt"/>
</dbReference>
<dbReference type="GO" id="GO:0003730">
    <property type="term" value="F:mRNA 3'-UTR binding"/>
    <property type="evidence" value="ECO:0007669"/>
    <property type="project" value="TreeGrafter"/>
</dbReference>
<sequence length="1301" mass="147056">MSSLLAGARLVLRSGLHSLPRHHVRLSPARYLLCSPRLCSIAAEQEGNANNETPIAFQLQRSRQFDWALSKLDLSVRRTGRITKTLLLKIFHDSCRSGTPGSNQVLLLLRSCGSLLPELPLTERTELAHKIWEKLQASGTVYDVSHYNALLKVYLQNEHKFSPTEFLAKMEDANVEPNRVTYQRLIAAYCNEGDIEGASKILGFMKSKDLPISEAVFNNLITGHARAGDLESAKNILNVMQGAGIEPGADTRVALLTAYAEKGDIDSIKQTLGNVETTKGVLSARELMQVISSLAKAGYPQHVQDVLEHMQCDKIYRPDAMNLCLSLMTQGFEDTAFQVLKAFFSSSKDQHENAVQHGNFFLQHCVALDLPASKVKQFIDGMRELNLHSTPLQFTTHCALSTHKADLALDLMKIMKEDGLPVRPHYCWPLLVHYQKEKNVKGTINVLKALNDIGVEPDLQTYSYVLPVFGNEQQALDALVNNECYINNNFLHVMQLRKEASAGNLENVLALLSSPDSPSVDLDHFRSSLIIAFRKFSDIHLMAQITALLYKDDHDCQAPSGSTDPLGYFLYYLIDSMSESEVRAKEARLRQYFHQLKKMDVTISINLFRGIRNLLFERHIPELSKSVASLANVQVSQSISDPDKINALEEKIKLLKAENNPILSDLGLLISKVYADENLEKALELRATYGQEHFTIGMYASLISLCCRQGKAEEAFSLKQELDLKYPSAVLDVNKYLQLVTVFADSGRLSDAIDILKELKEKGNIMEIQVGTFCFRILNTLAMRGEVEAVNQLHEAIVTLDLVKPSSNFCSPLVLVHLEKGDLPQALDAMIDCSKKYSCSPLMHNYLCRLMEARDTELLQKAMDHVSREKGEMAMLYSLFFAFLETGKYKEAKKIIETPGLRAQPGRLDWFAKRCIAMNKMEMLENMVDSTQKLFECDRDELYFYLLQLCKAYYVFEEAEKTSVVLNHATYTSLIKVLLSNGLLKEALKVKTIAENHIKGFTLNSVACSLLIITQARRDYLKDAITTLETMLKDDKMPSQLSITRLVQALAMKGDVKTIEAVEQMLVKLEPVMPILSRLYTSNKILAHLTNGNVDETMEFIESLYTGENTMQVTNMSFVLKVIMEKRMETVLDKFRAMAERLANHFSVYRPVTELFLQYIHAKRKEDARQLLERFSCIEEQTSTLLSFIIRTAHKPGQVVASEVISDLLELVPHFPNKEVPYSYLMKCYESDKDVDGAFALYEKMKTENIPTNELILKRLAGLLKNAGRPVPFTEPPESFQFYVQKLKEKEQDRDDGDNEH</sequence>
<organism evidence="2 3">
    <name type="scientific">Leptobrachium leishanense</name>
    <name type="common">Leishan spiny toad</name>
    <dbReference type="NCBI Taxonomy" id="445787"/>
    <lineage>
        <taxon>Eukaryota</taxon>
        <taxon>Metazoa</taxon>
        <taxon>Chordata</taxon>
        <taxon>Craniata</taxon>
        <taxon>Vertebrata</taxon>
        <taxon>Euteleostomi</taxon>
        <taxon>Amphibia</taxon>
        <taxon>Batrachia</taxon>
        <taxon>Anura</taxon>
        <taxon>Pelobatoidea</taxon>
        <taxon>Megophryidae</taxon>
        <taxon>Leptobrachium</taxon>
    </lineage>
</organism>
<reference evidence="2" key="2">
    <citation type="submission" date="2025-09" db="UniProtKB">
        <authorList>
            <consortium name="Ensembl"/>
        </authorList>
    </citation>
    <scope>IDENTIFICATION</scope>
</reference>
<dbReference type="GeneTree" id="ENSGT00960000186682"/>
<keyword evidence="3" id="KW-1185">Reference proteome</keyword>
<dbReference type="GO" id="GO:0005634">
    <property type="term" value="C:nucleus"/>
    <property type="evidence" value="ECO:0007669"/>
    <property type="project" value="TreeGrafter"/>
</dbReference>
<dbReference type="Gene3D" id="1.25.40.10">
    <property type="entry name" value="Tetratricopeptide repeat domain"/>
    <property type="match status" value="3"/>
</dbReference>
<dbReference type="Proteomes" id="UP000694569">
    <property type="component" value="Unplaced"/>
</dbReference>
<name>A0A8C5MAX7_9ANUR</name>
<feature type="repeat" description="PPR" evidence="1">
    <location>
        <begin position="213"/>
        <end position="247"/>
    </location>
</feature>
<gene>
    <name evidence="2" type="primary">LRPPRC</name>
</gene>
<dbReference type="GO" id="GO:0005739">
    <property type="term" value="C:mitochondrion"/>
    <property type="evidence" value="ECO:0007669"/>
    <property type="project" value="TreeGrafter"/>
</dbReference>
<dbReference type="InterPro" id="IPR011990">
    <property type="entry name" value="TPR-like_helical_dom_sf"/>
</dbReference>
<dbReference type="NCBIfam" id="TIGR00756">
    <property type="entry name" value="PPR"/>
    <property type="match status" value="2"/>
</dbReference>
<dbReference type="Pfam" id="PF01535">
    <property type="entry name" value="PPR"/>
    <property type="match status" value="4"/>
</dbReference>
<evidence type="ECO:0000313" key="3">
    <source>
        <dbReference type="Proteomes" id="UP000694569"/>
    </source>
</evidence>